<sequence length="886" mass="98176">MKANNGLAVKTPMNPMTGIQKSWKDVLVSLAPAYWKAPERKLLAVSPEVPAYWEAPERKLLAVLPEVPAYWKAPERKLLAVLPEVPAHWEAPERKILAVLPRAQTNNSTSLLQKAESLKGVAEDLLKAAKQYMAVRATRCSWDFLGKAKDAKEAIAVVVTLAKARTTQSTLGLLITQAEHSIMIAEKAQKRASVENYSIIRNIGKEMISQTRNPANSDSARNPIKASKRQRQRRNKTLKKGEQKSVAANVMGAIEKALGSYNDDLEYPTESSESELNSSDGERGSVSTTTEEQFAKLVEQAKRTATSMPMPGTVTRSMAKQEQPKGLTVSEGDDSVSVYSSSPASSKSSSSMSKKPRSVTKAVSVMVTEVGDEESSNPRLLEEKVASLQEQLAKRDQEMSHLMEQIKKLKAYFKKKRDEAVTQVPCLNIIVISDDEEEEESSASSPIHIPDSPIVISDDEEEGSNASCPIHISDFPTSRNLAVGEFMVTPKARVTPEKAMASPKYSHVPPMSYINTPEYVVSPSQRNMGYGSDTELVRNSRKRLRFEDEKFSLKCQSDDEMWKHSTQSPHILESFVDSDLSQPRNQSSQNLQVPVTQDEVPKEEEQVKYDVLAHLKKIPALLSIYDALMMSPELRKSLVYALSNPDDFCKEIQEKGQKSTTTCLSTVVFGDEDIVKGSTETNTKSVKAQTKKAFRYVPKSQRKLGASALAPIDPTLELKDAFVLPLQKAECTYVEDYRKFVVPAKAKGMKPIVFHALGDMEKKVQDDNLKTVEISSPIRPSYAANITKMLVKAGLDPEKDLHVLSAKKGVHLVLHGASGLPRELVKECIERGVRKFNVNTEVRRAYMDSISCPQNDLVHVMASTKEAMKLVVAQKMHLFGSARKAC</sequence>
<dbReference type="Gene3D" id="3.20.20.70">
    <property type="entry name" value="Aldolase class I"/>
    <property type="match status" value="1"/>
</dbReference>
<proteinExistence type="predicted"/>
<feature type="compositionally biased region" description="Basic residues" evidence="1">
    <location>
        <begin position="226"/>
        <end position="238"/>
    </location>
</feature>
<dbReference type="GO" id="GO:0008270">
    <property type="term" value="F:zinc ion binding"/>
    <property type="evidence" value="ECO:0007669"/>
    <property type="project" value="InterPro"/>
</dbReference>
<gene>
    <name evidence="2" type="ORF">RHGRI_023757</name>
</gene>
<keyword evidence="3" id="KW-1185">Reference proteome</keyword>
<comment type="caution">
    <text evidence="2">The sequence shown here is derived from an EMBL/GenBank/DDBJ whole genome shotgun (WGS) entry which is preliminary data.</text>
</comment>
<accession>A0AAV6J6R5</accession>
<feature type="compositionally biased region" description="Low complexity" evidence="1">
    <location>
        <begin position="335"/>
        <end position="353"/>
    </location>
</feature>
<dbReference type="InterPro" id="IPR050246">
    <property type="entry name" value="Class_II_FBP_aldolase"/>
</dbReference>
<dbReference type="InterPro" id="IPR000771">
    <property type="entry name" value="FBA_II"/>
</dbReference>
<dbReference type="PANTHER" id="PTHR30304">
    <property type="entry name" value="D-TAGATOSE-1,6-BISPHOSPHATE ALDOLASE"/>
    <property type="match status" value="1"/>
</dbReference>
<protein>
    <submittedName>
        <fullName evidence="2">Uncharacterized protein</fullName>
    </submittedName>
</protein>
<feature type="region of interest" description="Disordered" evidence="1">
    <location>
        <begin position="578"/>
        <end position="599"/>
    </location>
</feature>
<feature type="region of interest" description="Disordered" evidence="1">
    <location>
        <begin position="208"/>
        <end position="246"/>
    </location>
</feature>
<dbReference type="GO" id="GO:0016832">
    <property type="term" value="F:aldehyde-lyase activity"/>
    <property type="evidence" value="ECO:0007669"/>
    <property type="project" value="InterPro"/>
</dbReference>
<dbReference type="InterPro" id="IPR013785">
    <property type="entry name" value="Aldolase_TIM"/>
</dbReference>
<reference evidence="2" key="1">
    <citation type="submission" date="2020-08" db="EMBL/GenBank/DDBJ databases">
        <title>Plant Genome Project.</title>
        <authorList>
            <person name="Zhang R.-G."/>
        </authorList>
    </citation>
    <scope>NUCLEOTIDE SEQUENCE</scope>
    <source>
        <strain evidence="2">WSP0</strain>
        <tissue evidence="2">Leaf</tissue>
    </source>
</reference>
<evidence type="ECO:0000313" key="3">
    <source>
        <dbReference type="Proteomes" id="UP000823749"/>
    </source>
</evidence>
<dbReference type="AlphaFoldDB" id="A0AAV6J6R5"/>
<feature type="region of interest" description="Disordered" evidence="1">
    <location>
        <begin position="302"/>
        <end position="359"/>
    </location>
</feature>
<dbReference type="SUPFAM" id="SSF51569">
    <property type="entry name" value="Aldolase"/>
    <property type="match status" value="1"/>
</dbReference>
<dbReference type="GO" id="GO:0005975">
    <property type="term" value="P:carbohydrate metabolic process"/>
    <property type="evidence" value="ECO:0007669"/>
    <property type="project" value="InterPro"/>
</dbReference>
<dbReference type="Pfam" id="PF01116">
    <property type="entry name" value="F_bP_aldolase"/>
    <property type="match status" value="1"/>
</dbReference>
<dbReference type="PANTHER" id="PTHR30304:SF0">
    <property type="entry name" value="D-TAGATOSE-1,6-BISPHOSPHATE ALDOLASE SUBUNIT GATY-RELATED"/>
    <property type="match status" value="1"/>
</dbReference>
<evidence type="ECO:0000313" key="2">
    <source>
        <dbReference type="EMBL" id="KAG5536077.1"/>
    </source>
</evidence>
<feature type="region of interest" description="Disordered" evidence="1">
    <location>
        <begin position="262"/>
        <end position="290"/>
    </location>
</feature>
<feature type="compositionally biased region" description="Polar residues" evidence="1">
    <location>
        <begin position="208"/>
        <end position="220"/>
    </location>
</feature>
<feature type="compositionally biased region" description="Polar residues" evidence="1">
    <location>
        <begin position="269"/>
        <end position="290"/>
    </location>
</feature>
<dbReference type="Proteomes" id="UP000823749">
    <property type="component" value="Chromosome 8"/>
</dbReference>
<name>A0AAV6J6R5_9ERIC</name>
<dbReference type="EMBL" id="JACTNZ010000008">
    <property type="protein sequence ID" value="KAG5536077.1"/>
    <property type="molecule type" value="Genomic_DNA"/>
</dbReference>
<feature type="compositionally biased region" description="Polar residues" evidence="1">
    <location>
        <begin position="579"/>
        <end position="595"/>
    </location>
</feature>
<organism evidence="2 3">
    <name type="scientific">Rhododendron griersonianum</name>
    <dbReference type="NCBI Taxonomy" id="479676"/>
    <lineage>
        <taxon>Eukaryota</taxon>
        <taxon>Viridiplantae</taxon>
        <taxon>Streptophyta</taxon>
        <taxon>Embryophyta</taxon>
        <taxon>Tracheophyta</taxon>
        <taxon>Spermatophyta</taxon>
        <taxon>Magnoliopsida</taxon>
        <taxon>eudicotyledons</taxon>
        <taxon>Gunneridae</taxon>
        <taxon>Pentapetalae</taxon>
        <taxon>asterids</taxon>
        <taxon>Ericales</taxon>
        <taxon>Ericaceae</taxon>
        <taxon>Ericoideae</taxon>
        <taxon>Rhodoreae</taxon>
        <taxon>Rhododendron</taxon>
    </lineage>
</organism>
<evidence type="ECO:0000256" key="1">
    <source>
        <dbReference type="SAM" id="MobiDB-lite"/>
    </source>
</evidence>